<evidence type="ECO:0000259" key="3">
    <source>
        <dbReference type="Pfam" id="PF06030"/>
    </source>
</evidence>
<feature type="signal peptide" evidence="2">
    <location>
        <begin position="1"/>
        <end position="29"/>
    </location>
</feature>
<accession>A0ABY7WQD8</accession>
<feature type="domain" description="WxL Interacting Protein peptidoglycan binding" evidence="3">
    <location>
        <begin position="34"/>
        <end position="152"/>
    </location>
</feature>
<feature type="chain" id="PRO_5046094359" evidence="2">
    <location>
        <begin position="30"/>
        <end position="341"/>
    </location>
</feature>
<gene>
    <name evidence="5" type="ORF">PQ472_11045</name>
</gene>
<proteinExistence type="predicted"/>
<keyword evidence="1" id="KW-0472">Membrane</keyword>
<keyword evidence="1" id="KW-1133">Transmembrane helix</keyword>
<protein>
    <submittedName>
        <fullName evidence="5">DUF916 domain-containing protein</fullName>
    </submittedName>
</protein>
<evidence type="ECO:0000313" key="6">
    <source>
        <dbReference type="Proteomes" id="UP001220377"/>
    </source>
</evidence>
<keyword evidence="6" id="KW-1185">Reference proteome</keyword>
<dbReference type="EMBL" id="CP117884">
    <property type="protein sequence ID" value="WDF82412.1"/>
    <property type="molecule type" value="Genomic_DNA"/>
</dbReference>
<dbReference type="Pfam" id="PF06030">
    <property type="entry name" value="WxLIP_PGBD"/>
    <property type="match status" value="1"/>
</dbReference>
<organism evidence="5 6">
    <name type="scientific">Lacticaseibacillus pabuli</name>
    <dbReference type="NCBI Taxonomy" id="3025672"/>
    <lineage>
        <taxon>Bacteria</taxon>
        <taxon>Bacillati</taxon>
        <taxon>Bacillota</taxon>
        <taxon>Bacilli</taxon>
        <taxon>Lactobacillales</taxon>
        <taxon>Lactobacillaceae</taxon>
        <taxon>Lacticaseibacillus</taxon>
    </lineage>
</organism>
<dbReference type="InterPro" id="IPR010317">
    <property type="entry name" value="WxLIP_PGBD"/>
</dbReference>
<dbReference type="RefSeq" id="WP_274259842.1">
    <property type="nucleotide sequence ID" value="NZ_CP117884.1"/>
</dbReference>
<dbReference type="Pfam" id="PF11797">
    <property type="entry name" value="WxLIP_HBD"/>
    <property type="match status" value="1"/>
</dbReference>
<keyword evidence="1" id="KW-0812">Transmembrane</keyword>
<evidence type="ECO:0000256" key="1">
    <source>
        <dbReference type="SAM" id="Phobius"/>
    </source>
</evidence>
<feature type="transmembrane region" description="Helical" evidence="1">
    <location>
        <begin position="307"/>
        <end position="329"/>
    </location>
</feature>
<name>A0ABY7WQD8_9LACO</name>
<dbReference type="Proteomes" id="UP001220377">
    <property type="component" value="Chromosome"/>
</dbReference>
<sequence>MALHRAAQVASVLLAGLIFGFTGSMQTHAADNAFMVRPNIPTDNKAPKNSNYFQVQLKRHDSRQLGLTLYNENTQPLKVNVAVLNAITATNGRVVYVPAKQVDRKMLPRPVSELIHYPRTVTVKSRTITQLTLTVPAQAPLFRGTKAAAIQLTGQTTGGKGKAAVTNRVRYQVGLLLQGKKVTQTPQLAIGTKTWPTKLVNPRLKVQVVNANPHFIRNATFRLDVQGARALFLNYHKRVSGIKIAPNSQFQMGFGFHGARLQSGYYRLQLHVSGTAHKQAMTRFIRVSRGGDITYVAQRDYQLARRWLWLVLGGIVLVVAALVTWLLVVRARRRKNHASSH</sequence>
<evidence type="ECO:0000256" key="2">
    <source>
        <dbReference type="SAM" id="SignalP"/>
    </source>
</evidence>
<dbReference type="InterPro" id="IPR021759">
    <property type="entry name" value="WxLIP_HBD"/>
</dbReference>
<evidence type="ECO:0000259" key="4">
    <source>
        <dbReference type="Pfam" id="PF11797"/>
    </source>
</evidence>
<evidence type="ECO:0000313" key="5">
    <source>
        <dbReference type="EMBL" id="WDF82412.1"/>
    </source>
</evidence>
<keyword evidence="2" id="KW-0732">Signal</keyword>
<feature type="domain" description="WxL Interacting Protein host binding" evidence="4">
    <location>
        <begin position="162"/>
        <end position="288"/>
    </location>
</feature>
<reference evidence="5 6" key="1">
    <citation type="submission" date="2023-02" db="EMBL/GenBank/DDBJ databases">
        <title>Genome sequence of Lacticaseibacillus sp. KACC 23028.</title>
        <authorList>
            <person name="Kim S."/>
            <person name="Heo J."/>
            <person name="Kwon S.-W."/>
        </authorList>
    </citation>
    <scope>NUCLEOTIDE SEQUENCE [LARGE SCALE GENOMIC DNA]</scope>
    <source>
        <strain evidence="5 6">KACC 23028</strain>
    </source>
</reference>